<evidence type="ECO:0000256" key="1">
    <source>
        <dbReference type="SAM" id="MobiDB-lite"/>
    </source>
</evidence>
<reference evidence="2" key="1">
    <citation type="submission" date="2023-04" db="EMBL/GenBank/DDBJ databases">
        <title>Phytophthora fragariaefolia NBRC 109709.</title>
        <authorList>
            <person name="Ichikawa N."/>
            <person name="Sato H."/>
            <person name="Tonouchi N."/>
        </authorList>
    </citation>
    <scope>NUCLEOTIDE SEQUENCE</scope>
    <source>
        <strain evidence="2">NBRC 109709</strain>
    </source>
</reference>
<gene>
    <name evidence="2" type="ORF">Pfra01_000579400</name>
</gene>
<feature type="region of interest" description="Disordered" evidence="1">
    <location>
        <begin position="68"/>
        <end position="123"/>
    </location>
</feature>
<dbReference type="AlphaFoldDB" id="A0A9W6X384"/>
<feature type="compositionally biased region" description="Pro residues" evidence="1">
    <location>
        <begin position="109"/>
        <end position="118"/>
    </location>
</feature>
<protein>
    <submittedName>
        <fullName evidence="2">Unnamed protein product</fullName>
    </submittedName>
</protein>
<sequence>MENSTHYFATYNHTTAHQARASDRALRAASQRLQTPLVSSDPVSPEPPRIVRRKPNRFRHHVKFHSIFETGDLPRPPVHVHPPQSAVQGPHQSPACASTQQLIPQLFYPVPPPPPPPPEQHRRDTNTAARMLLTLADHAPPIFP</sequence>
<accession>A0A9W6X384</accession>
<dbReference type="Proteomes" id="UP001165121">
    <property type="component" value="Unassembled WGS sequence"/>
</dbReference>
<organism evidence="2 3">
    <name type="scientific">Phytophthora fragariaefolia</name>
    <dbReference type="NCBI Taxonomy" id="1490495"/>
    <lineage>
        <taxon>Eukaryota</taxon>
        <taxon>Sar</taxon>
        <taxon>Stramenopiles</taxon>
        <taxon>Oomycota</taxon>
        <taxon>Peronosporomycetes</taxon>
        <taxon>Peronosporales</taxon>
        <taxon>Peronosporaceae</taxon>
        <taxon>Phytophthora</taxon>
    </lineage>
</organism>
<name>A0A9W6X384_9STRA</name>
<proteinExistence type="predicted"/>
<dbReference type="EMBL" id="BSXT01000464">
    <property type="protein sequence ID" value="GMF28217.1"/>
    <property type="molecule type" value="Genomic_DNA"/>
</dbReference>
<evidence type="ECO:0000313" key="3">
    <source>
        <dbReference type="Proteomes" id="UP001165121"/>
    </source>
</evidence>
<comment type="caution">
    <text evidence="2">The sequence shown here is derived from an EMBL/GenBank/DDBJ whole genome shotgun (WGS) entry which is preliminary data.</text>
</comment>
<keyword evidence="3" id="KW-1185">Reference proteome</keyword>
<evidence type="ECO:0000313" key="2">
    <source>
        <dbReference type="EMBL" id="GMF28217.1"/>
    </source>
</evidence>
<feature type="compositionally biased region" description="Polar residues" evidence="1">
    <location>
        <begin position="85"/>
        <end position="103"/>
    </location>
</feature>